<feature type="transmembrane region" description="Helical" evidence="9">
    <location>
        <begin position="496"/>
        <end position="516"/>
    </location>
</feature>
<feature type="transmembrane region" description="Helical" evidence="9">
    <location>
        <begin position="746"/>
        <end position="764"/>
    </location>
</feature>
<dbReference type="InterPro" id="IPR013769">
    <property type="entry name" value="Band3_cytoplasmic_dom"/>
</dbReference>
<feature type="transmembrane region" description="Helical" evidence="9">
    <location>
        <begin position="795"/>
        <end position="814"/>
    </location>
</feature>
<evidence type="ECO:0000256" key="1">
    <source>
        <dbReference type="ARBA" id="ARBA00004554"/>
    </source>
</evidence>
<feature type="transmembrane region" description="Helical" evidence="9">
    <location>
        <begin position="553"/>
        <end position="579"/>
    </location>
</feature>
<evidence type="ECO:0000256" key="2">
    <source>
        <dbReference type="ARBA" id="ARBA00010993"/>
    </source>
</evidence>
<dbReference type="Pfam" id="PF00955">
    <property type="entry name" value="HCO3_cotransp"/>
    <property type="match status" value="1"/>
</dbReference>
<dbReference type="PRINTS" id="PR01232">
    <property type="entry name" value="NAHCO3TRSPRT"/>
</dbReference>
<evidence type="ECO:0000256" key="6">
    <source>
        <dbReference type="ARBA" id="ARBA00022989"/>
    </source>
</evidence>
<evidence type="ECO:0000256" key="5">
    <source>
        <dbReference type="ARBA" id="ARBA00022692"/>
    </source>
</evidence>
<reference evidence="13" key="1">
    <citation type="journal article" date="2021" name="Genome Biol. Evol.">
        <title>A High-Quality Reference Genome for a Parasitic Bivalve with Doubly Uniparental Inheritance (Bivalvia: Unionida).</title>
        <authorList>
            <person name="Smith C.H."/>
        </authorList>
    </citation>
    <scope>NUCLEOTIDE SEQUENCE</scope>
    <source>
        <strain evidence="13">CHS0354</strain>
    </source>
</reference>
<comment type="caution">
    <text evidence="13">The sequence shown here is derived from an EMBL/GenBank/DDBJ whole genome shotgun (WGS) entry which is preliminary data.</text>
</comment>
<evidence type="ECO:0000256" key="8">
    <source>
        <dbReference type="ARBA" id="ARBA00023136"/>
    </source>
</evidence>
<dbReference type="SUPFAM" id="SSF55804">
    <property type="entry name" value="Phoshotransferase/anion transport protein"/>
    <property type="match status" value="1"/>
</dbReference>
<dbReference type="FunFam" id="1.10.287.570:FF:000001">
    <property type="entry name" value="Anion exchange protein"/>
    <property type="match status" value="1"/>
</dbReference>
<gene>
    <name evidence="13" type="ORF">CHS0354_037481</name>
</gene>
<organism evidence="13 14">
    <name type="scientific">Potamilus streckersoni</name>
    <dbReference type="NCBI Taxonomy" id="2493646"/>
    <lineage>
        <taxon>Eukaryota</taxon>
        <taxon>Metazoa</taxon>
        <taxon>Spiralia</taxon>
        <taxon>Lophotrochozoa</taxon>
        <taxon>Mollusca</taxon>
        <taxon>Bivalvia</taxon>
        <taxon>Autobranchia</taxon>
        <taxon>Heteroconchia</taxon>
        <taxon>Palaeoheterodonta</taxon>
        <taxon>Unionida</taxon>
        <taxon>Unionoidea</taxon>
        <taxon>Unionidae</taxon>
        <taxon>Ambleminae</taxon>
        <taxon>Lampsilini</taxon>
        <taxon>Potamilus</taxon>
    </lineage>
</organism>
<dbReference type="Gene3D" id="1.10.287.570">
    <property type="entry name" value="Helical hairpin bin"/>
    <property type="match status" value="1"/>
</dbReference>
<dbReference type="InterPro" id="IPR003024">
    <property type="entry name" value="Na/HCO3_transpt"/>
</dbReference>
<evidence type="ECO:0000313" key="14">
    <source>
        <dbReference type="Proteomes" id="UP001195483"/>
    </source>
</evidence>
<reference evidence="13" key="2">
    <citation type="journal article" date="2021" name="Genome Biol. Evol.">
        <title>Developing a high-quality reference genome for a parasitic bivalve with doubly uniparental inheritance (Bivalvia: Unionida).</title>
        <authorList>
            <person name="Smith C.H."/>
        </authorList>
    </citation>
    <scope>NUCLEOTIDE SEQUENCE</scope>
    <source>
        <strain evidence="13">CHS0354</strain>
        <tissue evidence="13">Mantle</tissue>
    </source>
</reference>
<accession>A0AAE0RPI8</accession>
<evidence type="ECO:0000256" key="10">
    <source>
        <dbReference type="SAM" id="MobiDB-lite"/>
    </source>
</evidence>
<dbReference type="GO" id="GO:0005452">
    <property type="term" value="F:solute:inorganic anion antiporter activity"/>
    <property type="evidence" value="ECO:0007669"/>
    <property type="project" value="InterPro"/>
</dbReference>
<keyword evidence="14" id="KW-1185">Reference proteome</keyword>
<feature type="domain" description="Band 3 cytoplasmic" evidence="12">
    <location>
        <begin position="96"/>
        <end position="389"/>
    </location>
</feature>
<proteinExistence type="inferred from homology"/>
<dbReference type="InterPro" id="IPR003020">
    <property type="entry name" value="HCO3_transpt_euk"/>
</dbReference>
<evidence type="ECO:0000313" key="13">
    <source>
        <dbReference type="EMBL" id="KAK3577145.1"/>
    </source>
</evidence>
<dbReference type="GO" id="GO:0008510">
    <property type="term" value="F:sodium:bicarbonate symporter activity"/>
    <property type="evidence" value="ECO:0007669"/>
    <property type="project" value="TreeGrafter"/>
</dbReference>
<keyword evidence="6 9" id="KW-1133">Transmembrane helix</keyword>
<dbReference type="InterPro" id="IPR011531">
    <property type="entry name" value="HCO3_transpt-like_TM_dom"/>
</dbReference>
<dbReference type="AlphaFoldDB" id="A0AAE0RPI8"/>
<dbReference type="PRINTS" id="PR01231">
    <property type="entry name" value="HCO3TRNSPORT"/>
</dbReference>
<keyword evidence="5 9" id="KW-0812">Transmembrane</keyword>
<feature type="compositionally biased region" description="Basic residues" evidence="10">
    <location>
        <begin position="43"/>
        <end position="57"/>
    </location>
</feature>
<name>A0AAE0RPI8_9BIVA</name>
<evidence type="ECO:0000256" key="9">
    <source>
        <dbReference type="RuleBase" id="RU362035"/>
    </source>
</evidence>
<keyword evidence="8 9" id="KW-0472">Membrane</keyword>
<evidence type="ECO:0000256" key="7">
    <source>
        <dbReference type="ARBA" id="ARBA00023065"/>
    </source>
</evidence>
<evidence type="ECO:0000256" key="4">
    <source>
        <dbReference type="ARBA" id="ARBA00022475"/>
    </source>
</evidence>
<feature type="transmembrane region" description="Helical" evidence="9">
    <location>
        <begin position="708"/>
        <end position="726"/>
    </location>
</feature>
<keyword evidence="7 9" id="KW-0406">Ion transport</keyword>
<keyword evidence="4" id="KW-1003">Cell membrane</keyword>
<evidence type="ECO:0000256" key="3">
    <source>
        <dbReference type="ARBA" id="ARBA00022448"/>
    </source>
</evidence>
<dbReference type="Pfam" id="PF07565">
    <property type="entry name" value="Band_3_cyto"/>
    <property type="match status" value="1"/>
</dbReference>
<dbReference type="NCBIfam" id="TIGR00834">
    <property type="entry name" value="ae"/>
    <property type="match status" value="1"/>
</dbReference>
<keyword evidence="3 9" id="KW-0813">Transport</keyword>
<comment type="similarity">
    <text evidence="2 9">Belongs to the anion exchanger (TC 2.A.31) family.</text>
</comment>
<dbReference type="EMBL" id="JAEAOA010002192">
    <property type="protein sequence ID" value="KAK3577145.1"/>
    <property type="molecule type" value="Genomic_DNA"/>
</dbReference>
<dbReference type="Gene3D" id="3.40.930.10">
    <property type="entry name" value="Mannitol-specific EII, Chain A"/>
    <property type="match status" value="1"/>
</dbReference>
<dbReference type="Proteomes" id="UP001195483">
    <property type="component" value="Unassembled WGS sequence"/>
</dbReference>
<dbReference type="GO" id="GO:0016323">
    <property type="term" value="C:basolateral plasma membrane"/>
    <property type="evidence" value="ECO:0007669"/>
    <property type="project" value="UniProtKB-SubCell"/>
</dbReference>
<sequence length="854" mass="94994">MDDKHSVEVVKDRGITKNYSDVDITDDVTSHRQQTVLMGLRLPKKPSRPGKHRRHKAVNGEKVAQSSSFFNSPDCLSPSEAVQQIIGDKNDAHKSHSVFCQMNLLYTLGNEHQWREYARWVKYEEDVEEGGERWSKPHVASLSLHSLFELRSSILNGAVMLDVNAQFMSQVVDLALDQLINNKMLEMGLRDEVRAAILCAHVHAHQRRKKSIMPGSESEASMGSRKMSVMRTFSEIGRSLSAIKRIESIPRNMSSGRLQNGDIHESASSAKLNVDFMRKVPPDAEAANILVGELTCLKYQICVFIRLSDPRNLGELSEVPILSRFVCILLGPQGSEAKNIEIGRSLSTIMVDEVFREVAYKAKNRQGMLHGIDEFLDQVTVLPPGEWDPKIRIEPPEKVPSQEGRMVNKAPAAPGPHTQAKIIEDHGGHGDPTLVRTGRLFGGLINDVQRKIPYYVSDFKDCCHIQCVASIIFLYLATLTPNVTFGGLLGQATHQYMGTMECILTASIMGIMYALFSGQPLNILGSTGPMLVLEMILYNFCSDNGWDFLPMRAWTGIWTTVCLVLIVAFDLSALVRYITRFTEESFASLIAIIFIYEAFVKLIDVKKLAPYNPNPDVPINYDCQCVDPNSTIGVINSFLNLTTTEMTVAGTVMVGKFSMSSEAAYSIVNTTLNETVKNFSAFPIGKCVEMGGHLEGPGCYAKHYVPDVFFLSILLFIGTFALANAMVAFKTSSFFPSFVRQTVSDFAVLIAILAMVGLDAIIGLDTPKLNVPEKFEPSRPDRPWFINPVSAKNPWWIIPASILPALLATVLIFMDQQITAVIVNRKENKLKVSIDFIEYLIILSGIDLIKHHIV</sequence>
<dbReference type="GO" id="GO:0051453">
    <property type="term" value="P:regulation of intracellular pH"/>
    <property type="evidence" value="ECO:0007669"/>
    <property type="project" value="TreeGrafter"/>
</dbReference>
<dbReference type="InterPro" id="IPR016152">
    <property type="entry name" value="PTrfase/Anion_transptr"/>
</dbReference>
<feature type="region of interest" description="Disordered" evidence="10">
    <location>
        <begin position="43"/>
        <end position="63"/>
    </location>
</feature>
<feature type="domain" description="Bicarbonate transporter-like transmembrane" evidence="11">
    <location>
        <begin position="439"/>
        <end position="837"/>
    </location>
</feature>
<dbReference type="PANTHER" id="PTHR11453">
    <property type="entry name" value="ANION EXCHANGE PROTEIN"/>
    <property type="match status" value="1"/>
</dbReference>
<feature type="transmembrane region" description="Helical" evidence="9">
    <location>
        <begin position="468"/>
        <end position="489"/>
    </location>
</feature>
<comment type="subcellular location">
    <subcellularLocation>
        <location evidence="1">Basolateral cell membrane</location>
        <topology evidence="1">Multi-pass membrane protein</topology>
    </subcellularLocation>
    <subcellularLocation>
        <location evidence="9">Membrane</location>
        <topology evidence="9">Multi-pass membrane protein</topology>
    </subcellularLocation>
</comment>
<dbReference type="GO" id="GO:0008509">
    <property type="term" value="F:monoatomic anion transmembrane transporter activity"/>
    <property type="evidence" value="ECO:0007669"/>
    <property type="project" value="InterPro"/>
</dbReference>
<evidence type="ECO:0000259" key="11">
    <source>
        <dbReference type="Pfam" id="PF00955"/>
    </source>
</evidence>
<evidence type="ECO:0000259" key="12">
    <source>
        <dbReference type="Pfam" id="PF07565"/>
    </source>
</evidence>
<feature type="transmembrane region" description="Helical" evidence="9">
    <location>
        <begin position="585"/>
        <end position="603"/>
    </location>
</feature>
<protein>
    <recommendedName>
        <fullName evidence="9">Anion exchange protein</fullName>
    </recommendedName>
</protein>
<comment type="caution">
    <text evidence="9">Lacks conserved residue(s) required for the propagation of feature annotation.</text>
</comment>
<dbReference type="PANTHER" id="PTHR11453:SF36">
    <property type="entry name" value="ANION EXCHANGE PROTEIN"/>
    <property type="match status" value="1"/>
</dbReference>
<reference evidence="13" key="3">
    <citation type="submission" date="2023-05" db="EMBL/GenBank/DDBJ databases">
        <authorList>
            <person name="Smith C.H."/>
        </authorList>
    </citation>
    <scope>NUCLEOTIDE SEQUENCE</scope>
    <source>
        <strain evidence="13">CHS0354</strain>
        <tissue evidence="13">Mantle</tissue>
    </source>
</reference>